<organism evidence="3 4">
    <name type="scientific">Leptomonas pyrrhocoris</name>
    <name type="common">Firebug parasite</name>
    <dbReference type="NCBI Taxonomy" id="157538"/>
    <lineage>
        <taxon>Eukaryota</taxon>
        <taxon>Discoba</taxon>
        <taxon>Euglenozoa</taxon>
        <taxon>Kinetoplastea</taxon>
        <taxon>Metakinetoplastina</taxon>
        <taxon>Trypanosomatida</taxon>
        <taxon>Trypanosomatidae</taxon>
        <taxon>Leishmaniinae</taxon>
        <taxon>Leptomonas</taxon>
    </lineage>
</organism>
<reference evidence="3 4" key="1">
    <citation type="submission" date="2015-07" db="EMBL/GenBank/DDBJ databases">
        <title>High-quality genome of monoxenous trypanosomatid Leptomonas pyrrhocoris.</title>
        <authorList>
            <person name="Flegontov P."/>
            <person name="Butenko A."/>
            <person name="Firsov S."/>
            <person name="Vlcek C."/>
            <person name="Logacheva M.D."/>
            <person name="Field M."/>
            <person name="Filatov D."/>
            <person name="Flegontova O."/>
            <person name="Gerasimov E."/>
            <person name="Jackson A.P."/>
            <person name="Kelly S."/>
            <person name="Opperdoes F."/>
            <person name="O'Reilly A."/>
            <person name="Votypka J."/>
            <person name="Yurchenko V."/>
            <person name="Lukes J."/>
        </authorList>
    </citation>
    <scope>NUCLEOTIDE SEQUENCE [LARGE SCALE GENOMIC DNA]</scope>
    <source>
        <strain evidence="3">H10</strain>
    </source>
</reference>
<feature type="compositionally biased region" description="Low complexity" evidence="1">
    <location>
        <begin position="12"/>
        <end position="31"/>
    </location>
</feature>
<evidence type="ECO:0000259" key="2">
    <source>
        <dbReference type="Pfam" id="PF00313"/>
    </source>
</evidence>
<feature type="compositionally biased region" description="Low complexity" evidence="1">
    <location>
        <begin position="445"/>
        <end position="463"/>
    </location>
</feature>
<dbReference type="Proteomes" id="UP000037923">
    <property type="component" value="Unassembled WGS sequence"/>
</dbReference>
<feature type="region of interest" description="Disordered" evidence="1">
    <location>
        <begin position="173"/>
        <end position="195"/>
    </location>
</feature>
<dbReference type="Pfam" id="PF00313">
    <property type="entry name" value="CSD"/>
    <property type="match status" value="1"/>
</dbReference>
<dbReference type="SUPFAM" id="SSF50249">
    <property type="entry name" value="Nucleic acid-binding proteins"/>
    <property type="match status" value="1"/>
</dbReference>
<dbReference type="InterPro" id="IPR012340">
    <property type="entry name" value="NA-bd_OB-fold"/>
</dbReference>
<feature type="region of interest" description="Disordered" evidence="1">
    <location>
        <begin position="359"/>
        <end position="380"/>
    </location>
</feature>
<keyword evidence="4" id="KW-1185">Reference proteome</keyword>
<accession>A0A0N0VEV8</accession>
<feature type="domain" description="CSD" evidence="2">
    <location>
        <begin position="391"/>
        <end position="433"/>
    </location>
</feature>
<dbReference type="GeneID" id="26906262"/>
<dbReference type="RefSeq" id="XP_015657347.1">
    <property type="nucleotide sequence ID" value="XM_015804213.1"/>
</dbReference>
<dbReference type="Gene3D" id="2.40.50.140">
    <property type="entry name" value="Nucleic acid-binding proteins"/>
    <property type="match status" value="1"/>
</dbReference>
<dbReference type="OMA" id="VRFRVGY"/>
<feature type="region of interest" description="Disordered" evidence="1">
    <location>
        <begin position="1"/>
        <end position="31"/>
    </location>
</feature>
<dbReference type="EMBL" id="LGTL01000012">
    <property type="protein sequence ID" value="KPA78908.1"/>
    <property type="molecule type" value="Genomic_DNA"/>
</dbReference>
<sequence>MFHAASAHTQPQTHSTKTAATTSSKHQSQQSMYPITNATMFQGFPMTMNDGRAVVYLVPSPATAFPVPQSQPWWQANGSPMLSAALGCGKPDHLTPTWPSPSAFSPNTSCSSQQTLPTTSETHQAPSALLAGPPPYAGDKLAAASSSVSSSVNGSATTQRQSAALSVNGVSTARASGCDTSTTSNVSGGNGTASSTAVCPSVMPSASSLPPPAQASQRCFWVDSATGAMKAMTSEELAAAMTADVGSPSAAVPAYAMPPPPPPTGAIASAAAYSVVPPMPFDTTIGPVFSAAMPGALPFIPIVAMPPPPPAPKAVNGLQYEHGETYEGFVKRYNPNRGFGFLTATHHMKADSASSTSASLTGSLTAAPSSSYGSNSTAPPVKERRIPVHVGDIFVHQSYMHMQGFRTLPVGGRVRFRVGYKDGQQTFQAVDVELLPQVVPQNMETSATPAASPNAANASTPSADKASKAFSLRGAVAPTLNSPAPLHPAKSAAEFEKMIGSVGSPIAGGSHTEVCRSFFSGAKDKALCRSPVSPTEGSSINGVDEEEDDSPLIELAYEVYTSLEG</sequence>
<feature type="region of interest" description="Disordered" evidence="1">
    <location>
        <begin position="445"/>
        <end position="464"/>
    </location>
</feature>
<evidence type="ECO:0000313" key="3">
    <source>
        <dbReference type="EMBL" id="KPA78908.1"/>
    </source>
</evidence>
<feature type="compositionally biased region" description="Polar residues" evidence="1">
    <location>
        <begin position="100"/>
        <end position="125"/>
    </location>
</feature>
<gene>
    <name evidence="3" type="ORF">ABB37_05972</name>
</gene>
<protein>
    <recommendedName>
        <fullName evidence="2">CSD domain-containing protein</fullName>
    </recommendedName>
</protein>
<dbReference type="AlphaFoldDB" id="A0A0N0VEV8"/>
<feature type="region of interest" description="Disordered" evidence="1">
    <location>
        <begin position="530"/>
        <end position="551"/>
    </location>
</feature>
<dbReference type="VEuPathDB" id="TriTrypDB:LpyrH10_12_1500"/>
<feature type="region of interest" description="Disordered" evidence="1">
    <location>
        <begin position="93"/>
        <end position="142"/>
    </location>
</feature>
<evidence type="ECO:0000256" key="1">
    <source>
        <dbReference type="SAM" id="MobiDB-lite"/>
    </source>
</evidence>
<name>A0A0N0VEV8_LEPPY</name>
<dbReference type="OrthoDB" id="266282at2759"/>
<evidence type="ECO:0000313" key="4">
    <source>
        <dbReference type="Proteomes" id="UP000037923"/>
    </source>
</evidence>
<dbReference type="GO" id="GO:0003676">
    <property type="term" value="F:nucleic acid binding"/>
    <property type="evidence" value="ECO:0007669"/>
    <property type="project" value="InterPro"/>
</dbReference>
<feature type="compositionally biased region" description="Polar residues" evidence="1">
    <location>
        <begin position="532"/>
        <end position="541"/>
    </location>
</feature>
<feature type="compositionally biased region" description="Low complexity" evidence="1">
    <location>
        <begin position="359"/>
        <end position="371"/>
    </location>
</feature>
<comment type="caution">
    <text evidence="3">The sequence shown here is derived from an EMBL/GenBank/DDBJ whole genome shotgun (WGS) entry which is preliminary data.</text>
</comment>
<proteinExistence type="predicted"/>
<dbReference type="InterPro" id="IPR002059">
    <property type="entry name" value="CSP_DNA-bd"/>
</dbReference>